<dbReference type="InterPro" id="IPR006597">
    <property type="entry name" value="Sel1-like"/>
</dbReference>
<dbReference type="GO" id="GO:0046677">
    <property type="term" value="P:response to antibiotic"/>
    <property type="evidence" value="ECO:0007669"/>
    <property type="project" value="UniProtKB-KW"/>
</dbReference>
<keyword evidence="7" id="KW-1015">Disulfide bond</keyword>
<sequence length="92" mass="10484">MAEPNPEELVDLGVKSIEAKDYIQAKKYFEKACDLKYGGGCGNLGVLYQKGEVVEKDLTKAAYFYSKACELKEGVGCKRLWSLYYYRYCSVR</sequence>
<keyword evidence="4" id="KW-0677">Repeat</keyword>
<evidence type="ECO:0000256" key="8">
    <source>
        <dbReference type="ARBA" id="ARBA00023251"/>
    </source>
</evidence>
<dbReference type="GO" id="GO:0005576">
    <property type="term" value="C:extracellular region"/>
    <property type="evidence" value="ECO:0007669"/>
    <property type="project" value="UniProtKB-SubCell"/>
</dbReference>
<dbReference type="SUPFAM" id="SSF81901">
    <property type="entry name" value="HCP-like"/>
    <property type="match status" value="1"/>
</dbReference>
<dbReference type="AlphaFoldDB" id="V5NMF9"/>
<reference evidence="10 11" key="1">
    <citation type="journal article" date="2013" name="PLoS ONE">
        <title>Helicobacter pylori genomic microevolution during naturally occurring transmission between adults.</title>
        <authorList>
            <person name="Linz B."/>
            <person name="Windsor H.M."/>
            <person name="Gajewski J.P."/>
            <person name="Hake C.M."/>
            <person name="Drautz D.I."/>
            <person name="Schuster S.C."/>
            <person name="Marshall B.J."/>
        </authorList>
    </citation>
    <scope>NUCLEOTIDE SEQUENCE [LARGE SCALE GENOMIC DNA]</scope>
    <source>
        <strain evidence="10 11">BM012S</strain>
    </source>
</reference>
<dbReference type="PANTHER" id="PTHR13891">
    <property type="entry name" value="CYTOCHROME C OXIDASE ASSEMBLY FACTOR 7"/>
    <property type="match status" value="1"/>
</dbReference>
<evidence type="ECO:0000256" key="5">
    <source>
        <dbReference type="ARBA" id="ARBA00022801"/>
    </source>
</evidence>
<dbReference type="GO" id="GO:0008800">
    <property type="term" value="F:beta-lactamase activity"/>
    <property type="evidence" value="ECO:0007669"/>
    <property type="project" value="UniProtKB-UniRule"/>
</dbReference>
<keyword evidence="8" id="KW-0046">Antibiotic resistance</keyword>
<evidence type="ECO:0000256" key="4">
    <source>
        <dbReference type="ARBA" id="ARBA00022737"/>
    </source>
</evidence>
<evidence type="ECO:0000313" key="10">
    <source>
        <dbReference type="EMBL" id="AHA89606.1"/>
    </source>
</evidence>
<evidence type="ECO:0000256" key="1">
    <source>
        <dbReference type="ARBA" id="ARBA00001526"/>
    </source>
</evidence>
<dbReference type="Pfam" id="PF08238">
    <property type="entry name" value="Sel1"/>
    <property type="match status" value="2"/>
</dbReference>
<dbReference type="RefSeq" id="WP_023591968.1">
    <property type="nucleotide sequence ID" value="NC_022911.1"/>
</dbReference>
<evidence type="ECO:0000256" key="7">
    <source>
        <dbReference type="ARBA" id="ARBA00023157"/>
    </source>
</evidence>
<dbReference type="PATRIC" id="fig|1407463.3.peg.698"/>
<dbReference type="PANTHER" id="PTHR13891:SF1">
    <property type="entry name" value="CYTOCHROME C OXIDASE ASSEMBLY FACTOR 7"/>
    <property type="match status" value="1"/>
</dbReference>
<dbReference type="KEGG" id="hez:U064_0681"/>
<keyword evidence="6" id="KW-0802">TPR repeat</keyword>
<evidence type="ECO:0000256" key="6">
    <source>
        <dbReference type="ARBA" id="ARBA00022803"/>
    </source>
</evidence>
<dbReference type="InterPro" id="IPR011990">
    <property type="entry name" value="TPR-like_helical_dom_sf"/>
</dbReference>
<evidence type="ECO:0000256" key="9">
    <source>
        <dbReference type="RuleBase" id="RU366075"/>
    </source>
</evidence>
<dbReference type="Proteomes" id="UP000018543">
    <property type="component" value="Chromosome"/>
</dbReference>
<keyword evidence="5 9" id="KW-0378">Hydrolase</keyword>
<proteinExistence type="inferred from homology"/>
<gene>
    <name evidence="10" type="ORF">U064_0681</name>
</gene>
<evidence type="ECO:0000256" key="3">
    <source>
        <dbReference type="ARBA" id="ARBA00012865"/>
    </source>
</evidence>
<evidence type="ECO:0000256" key="2">
    <source>
        <dbReference type="ARBA" id="ARBA00008486"/>
    </source>
</evidence>
<dbReference type="Gene3D" id="1.25.40.10">
    <property type="entry name" value="Tetratricopeptide repeat domain"/>
    <property type="match status" value="1"/>
</dbReference>
<accession>V5NMF9</accession>
<comment type="similarity">
    <text evidence="2 9">Belongs to the hcp beta-lactamase family.</text>
</comment>
<dbReference type="HOGENOM" id="CLU_000288_36_12_7"/>
<evidence type="ECO:0000313" key="11">
    <source>
        <dbReference type="Proteomes" id="UP000018543"/>
    </source>
</evidence>
<keyword evidence="9" id="KW-0964">Secreted</keyword>
<dbReference type="EMBL" id="CP006889">
    <property type="protein sequence ID" value="AHA89606.1"/>
    <property type="molecule type" value="Genomic_DNA"/>
</dbReference>
<dbReference type="EC" id="3.5.2.6" evidence="3 9"/>
<name>V5NMF9_HELPX</name>
<dbReference type="SMART" id="SM00671">
    <property type="entry name" value="SEL1"/>
    <property type="match status" value="2"/>
</dbReference>
<comment type="catalytic activity">
    <reaction evidence="1 9">
        <text>a beta-lactam + H2O = a substituted beta-amino acid</text>
        <dbReference type="Rhea" id="RHEA:20401"/>
        <dbReference type="ChEBI" id="CHEBI:15377"/>
        <dbReference type="ChEBI" id="CHEBI:35627"/>
        <dbReference type="ChEBI" id="CHEBI:140347"/>
        <dbReference type="EC" id="3.5.2.6"/>
    </reaction>
</comment>
<protein>
    <recommendedName>
        <fullName evidence="3 9">Beta-lactamase</fullName>
        <ecNumber evidence="3 9">3.5.2.6</ecNumber>
    </recommendedName>
</protein>
<organism evidence="10 11">
    <name type="scientific">Helicobacter pylori BM012S</name>
    <dbReference type="NCBI Taxonomy" id="1407463"/>
    <lineage>
        <taxon>Bacteria</taxon>
        <taxon>Pseudomonadati</taxon>
        <taxon>Campylobacterota</taxon>
        <taxon>Epsilonproteobacteria</taxon>
        <taxon>Campylobacterales</taxon>
        <taxon>Helicobacteraceae</taxon>
        <taxon>Helicobacter</taxon>
    </lineage>
</organism>
<comment type="function">
    <text evidence="9">Hydrolyzes 6-aminopenicillinic acid and 7-aminocephalosporanic acid (ACA) derivatives.</text>
</comment>
<dbReference type="InterPro" id="IPR040239">
    <property type="entry name" value="HcpB-like"/>
</dbReference>
<comment type="subcellular location">
    <subcellularLocation>
        <location evidence="9">Secreted</location>
    </subcellularLocation>
</comment>